<dbReference type="GeneID" id="30021768"/>
<feature type="compositionally biased region" description="Basic and acidic residues" evidence="1">
    <location>
        <begin position="242"/>
        <end position="254"/>
    </location>
</feature>
<evidence type="ECO:0000313" key="3">
    <source>
        <dbReference type="Proteomes" id="UP000076744"/>
    </source>
</evidence>
<gene>
    <name evidence="2" type="ORF">ISF_05476</name>
</gene>
<keyword evidence="3" id="KW-1185">Reference proteome</keyword>
<feature type="region of interest" description="Disordered" evidence="1">
    <location>
        <begin position="227"/>
        <end position="280"/>
    </location>
</feature>
<dbReference type="Proteomes" id="UP000076744">
    <property type="component" value="Unassembled WGS sequence"/>
</dbReference>
<dbReference type="GO" id="GO:0005829">
    <property type="term" value="C:cytosol"/>
    <property type="evidence" value="ECO:0007669"/>
    <property type="project" value="TreeGrafter"/>
</dbReference>
<dbReference type="OrthoDB" id="10261753at2759"/>
<feature type="compositionally biased region" description="Basic and acidic residues" evidence="1">
    <location>
        <begin position="343"/>
        <end position="362"/>
    </location>
</feature>
<evidence type="ECO:0000256" key="1">
    <source>
        <dbReference type="SAM" id="MobiDB-lite"/>
    </source>
</evidence>
<dbReference type="PANTHER" id="PTHR10933:SF9">
    <property type="entry name" value="IMMUNOGLOBULIN-BINDING PROTEIN 1"/>
    <property type="match status" value="1"/>
</dbReference>
<sequence length="371" mass="40073">MSSSNDEEPQSIAALYAAAESARAALLAHPDPRSSHPAVAATLAAYDACARRLAAAALFSPNESADDLATASLPYLLLDLRRADVLLREPFADPPQRRAVVRRARAAYESFLALADNYGLVGGRWARLLERYRDEPGTFAVATASGAGAGAAAARREAKIAAFRAEKELKQRLEGLRADPRYRGGGEEGGADEDVVRRAHLAAVELGVHEALQGLDSLNREMEMLAMAPERPPPPPNSTSHGADDPNSRRRDADDSTTWRLDKPLAQRGSGPLLSAQGRPLQPFTLVSGGRADLRAGVFRSGHNLPTMSIDEYLEEERRRGNILSGGTDPAPPTVDDDDEEAVDRATYKAREWDDFKDENRRGAGNTMNMG</sequence>
<dbReference type="GO" id="GO:0051721">
    <property type="term" value="F:protein phosphatase 2A binding"/>
    <property type="evidence" value="ECO:0007669"/>
    <property type="project" value="TreeGrafter"/>
</dbReference>
<dbReference type="Gene3D" id="1.25.40.540">
    <property type="entry name" value="TAP42-like family"/>
    <property type="match status" value="1"/>
</dbReference>
<dbReference type="GO" id="GO:0035303">
    <property type="term" value="P:regulation of dephosphorylation"/>
    <property type="evidence" value="ECO:0007669"/>
    <property type="project" value="TreeGrafter"/>
</dbReference>
<dbReference type="STRING" id="1081104.A0A167UAX3"/>
<proteinExistence type="predicted"/>
<dbReference type="AlphaFoldDB" id="A0A167UAX3"/>
<name>A0A167UAX3_CORFA</name>
<evidence type="ECO:0000313" key="2">
    <source>
        <dbReference type="EMBL" id="OAA61397.1"/>
    </source>
</evidence>
<dbReference type="RefSeq" id="XP_018703652.1">
    <property type="nucleotide sequence ID" value="XM_018849081.1"/>
</dbReference>
<feature type="region of interest" description="Disordered" evidence="1">
    <location>
        <begin position="322"/>
        <end position="371"/>
    </location>
</feature>
<comment type="caution">
    <text evidence="2">The sequence shown here is derived from an EMBL/GenBank/DDBJ whole genome shotgun (WGS) entry which is preliminary data.</text>
</comment>
<organism evidence="2 3">
    <name type="scientific">Cordyceps fumosorosea (strain ARSEF 2679)</name>
    <name type="common">Isaria fumosorosea</name>
    <dbReference type="NCBI Taxonomy" id="1081104"/>
    <lineage>
        <taxon>Eukaryota</taxon>
        <taxon>Fungi</taxon>
        <taxon>Dikarya</taxon>
        <taxon>Ascomycota</taxon>
        <taxon>Pezizomycotina</taxon>
        <taxon>Sordariomycetes</taxon>
        <taxon>Hypocreomycetidae</taxon>
        <taxon>Hypocreales</taxon>
        <taxon>Cordycipitaceae</taxon>
        <taxon>Cordyceps</taxon>
    </lineage>
</organism>
<dbReference type="InterPro" id="IPR038511">
    <property type="entry name" value="TAP42/TAP46-like_sf"/>
</dbReference>
<dbReference type="InterPro" id="IPR007304">
    <property type="entry name" value="TAP46-like"/>
</dbReference>
<protein>
    <submittedName>
        <fullName evidence="2">TAP42-like protein</fullName>
    </submittedName>
</protein>
<accession>A0A167UAX3</accession>
<dbReference type="Pfam" id="PF04177">
    <property type="entry name" value="TAP42"/>
    <property type="match status" value="1"/>
</dbReference>
<dbReference type="PANTHER" id="PTHR10933">
    <property type="entry name" value="IMMUNOGLOBULIN-BINDING PROTEIN 1"/>
    <property type="match status" value="1"/>
</dbReference>
<reference evidence="2 3" key="1">
    <citation type="journal article" date="2016" name="Genome Biol. Evol.">
        <title>Divergent and convergent evolution of fungal pathogenicity.</title>
        <authorList>
            <person name="Shang Y."/>
            <person name="Xiao G."/>
            <person name="Zheng P."/>
            <person name="Cen K."/>
            <person name="Zhan S."/>
            <person name="Wang C."/>
        </authorList>
    </citation>
    <scope>NUCLEOTIDE SEQUENCE [LARGE SCALE GENOMIC DNA]</scope>
    <source>
        <strain evidence="2 3">ARSEF 2679</strain>
    </source>
</reference>
<dbReference type="EMBL" id="AZHB01000013">
    <property type="protein sequence ID" value="OAA61397.1"/>
    <property type="molecule type" value="Genomic_DNA"/>
</dbReference>
<dbReference type="GO" id="GO:0009966">
    <property type="term" value="P:regulation of signal transduction"/>
    <property type="evidence" value="ECO:0007669"/>
    <property type="project" value="InterPro"/>
</dbReference>